<gene>
    <name evidence="1" type="ORF">NCTC11179_00325</name>
</gene>
<proteinExistence type="predicted"/>
<organism evidence="1 2">
    <name type="scientific">Myroides odoratus</name>
    <name type="common">Flavobacterium odoratum</name>
    <dbReference type="NCBI Taxonomy" id="256"/>
    <lineage>
        <taxon>Bacteria</taxon>
        <taxon>Pseudomonadati</taxon>
        <taxon>Bacteroidota</taxon>
        <taxon>Flavobacteriia</taxon>
        <taxon>Flavobacteriales</taxon>
        <taxon>Flavobacteriaceae</taxon>
        <taxon>Myroides</taxon>
    </lineage>
</organism>
<dbReference type="RefSeq" id="WP_115089870.1">
    <property type="nucleotide sequence ID" value="NZ_CP068107.1"/>
</dbReference>
<protein>
    <submittedName>
        <fullName evidence="1">Uncharacterized protein</fullName>
    </submittedName>
</protein>
<reference evidence="1 2" key="1">
    <citation type="submission" date="2018-06" db="EMBL/GenBank/DDBJ databases">
        <authorList>
            <consortium name="Pathogen Informatics"/>
            <person name="Doyle S."/>
        </authorList>
    </citation>
    <scope>NUCLEOTIDE SEQUENCE [LARGE SCALE GENOMIC DNA]</scope>
    <source>
        <strain evidence="1 2">NCTC11179</strain>
    </source>
</reference>
<dbReference type="AlphaFoldDB" id="A0A378RJD8"/>
<dbReference type="Proteomes" id="UP000255024">
    <property type="component" value="Unassembled WGS sequence"/>
</dbReference>
<name>A0A378RJD8_MYROD</name>
<accession>A0A378RJD8</accession>
<keyword evidence="2" id="KW-1185">Reference proteome</keyword>
<dbReference type="EMBL" id="UGQL01000001">
    <property type="protein sequence ID" value="STZ26798.1"/>
    <property type="molecule type" value="Genomic_DNA"/>
</dbReference>
<evidence type="ECO:0000313" key="1">
    <source>
        <dbReference type="EMBL" id="STZ26798.1"/>
    </source>
</evidence>
<sequence length="202" mass="23288">MNDSQKKKQLHWVYESIVNWANFSSDRKELIEAADMGFSTFYFLRGIVDTDDIHAYMGFYEDTIYMHFIPSSFDMPSSFTDEMAIPSELHSCIGTKLNSVKGPVLKAEAEDRISNWSDKTIRDGILSAPELFQMFWIPNDDFEGNTPIQVDLAANNNQPDLILTQLNQMDSFFNTCKPIPPFKPSFVQTQFALYEQVLLWKI</sequence>
<evidence type="ECO:0000313" key="2">
    <source>
        <dbReference type="Proteomes" id="UP000255024"/>
    </source>
</evidence>